<dbReference type="InterPro" id="IPR017452">
    <property type="entry name" value="GPCR_Rhodpsn_7TM"/>
</dbReference>
<evidence type="ECO:0000259" key="10">
    <source>
        <dbReference type="PROSITE" id="PS50262"/>
    </source>
</evidence>
<dbReference type="PANTHER" id="PTHR24241:SF59">
    <property type="entry name" value="ADIPOKINETIC HORMONE RECEPTOR, ISOFORM C"/>
    <property type="match status" value="1"/>
</dbReference>
<dbReference type="AlphaFoldDB" id="A0AAV4R2M2"/>
<dbReference type="GO" id="GO:0005886">
    <property type="term" value="C:plasma membrane"/>
    <property type="evidence" value="ECO:0007669"/>
    <property type="project" value="UniProtKB-SubCell"/>
</dbReference>
<dbReference type="EMBL" id="BPLQ01005382">
    <property type="protein sequence ID" value="GIY14555.1"/>
    <property type="molecule type" value="Genomic_DNA"/>
</dbReference>
<proteinExistence type="inferred from homology"/>
<feature type="transmembrane region" description="Helical" evidence="9">
    <location>
        <begin position="79"/>
        <end position="97"/>
    </location>
</feature>
<keyword evidence="8" id="KW-0807">Transducer</keyword>
<evidence type="ECO:0000256" key="7">
    <source>
        <dbReference type="ARBA" id="ARBA00023170"/>
    </source>
</evidence>
<dbReference type="GO" id="GO:0042277">
    <property type="term" value="F:peptide binding"/>
    <property type="evidence" value="ECO:0007669"/>
    <property type="project" value="TreeGrafter"/>
</dbReference>
<dbReference type="PRINTS" id="PR00237">
    <property type="entry name" value="GPCRRHODOPSN"/>
</dbReference>
<feature type="domain" description="G-protein coupled receptors family 1 profile" evidence="10">
    <location>
        <begin position="58"/>
        <end position="188"/>
    </location>
</feature>
<dbReference type="GO" id="GO:0032870">
    <property type="term" value="P:cellular response to hormone stimulus"/>
    <property type="evidence" value="ECO:0007669"/>
    <property type="project" value="TreeGrafter"/>
</dbReference>
<keyword evidence="6 9" id="KW-0472">Membrane</keyword>
<dbReference type="PANTHER" id="PTHR24241">
    <property type="entry name" value="NEUROPEPTIDE RECEPTOR-RELATED G-PROTEIN COUPLED RECEPTOR"/>
    <property type="match status" value="1"/>
</dbReference>
<dbReference type="SUPFAM" id="SSF81321">
    <property type="entry name" value="Family A G protein-coupled receptor-like"/>
    <property type="match status" value="1"/>
</dbReference>
<dbReference type="PROSITE" id="PS50262">
    <property type="entry name" value="G_PROTEIN_RECEP_F1_2"/>
    <property type="match status" value="1"/>
</dbReference>
<comment type="subcellular location">
    <subcellularLocation>
        <location evidence="1">Cell membrane</location>
        <topology evidence="1">Multi-pass membrane protein</topology>
    </subcellularLocation>
</comment>
<feature type="transmembrane region" description="Helical" evidence="9">
    <location>
        <begin position="158"/>
        <end position="177"/>
    </location>
</feature>
<gene>
    <name evidence="11" type="primary">GNRHR</name>
    <name evidence="11" type="ORF">CDAR_111651</name>
</gene>
<dbReference type="GO" id="GO:0004930">
    <property type="term" value="F:G protein-coupled receptor activity"/>
    <property type="evidence" value="ECO:0007669"/>
    <property type="project" value="UniProtKB-KW"/>
</dbReference>
<evidence type="ECO:0000256" key="1">
    <source>
        <dbReference type="ARBA" id="ARBA00004651"/>
    </source>
</evidence>
<comment type="caution">
    <text evidence="11">The sequence shown here is derived from an EMBL/GenBank/DDBJ whole genome shotgun (WGS) entry which is preliminary data.</text>
</comment>
<keyword evidence="12" id="KW-1185">Reference proteome</keyword>
<evidence type="ECO:0000256" key="3">
    <source>
        <dbReference type="ARBA" id="ARBA00022475"/>
    </source>
</evidence>
<keyword evidence="8" id="KW-0297">G-protein coupled receptor</keyword>
<evidence type="ECO:0000256" key="5">
    <source>
        <dbReference type="ARBA" id="ARBA00022989"/>
    </source>
</evidence>
<dbReference type="Proteomes" id="UP001054837">
    <property type="component" value="Unassembled WGS sequence"/>
</dbReference>
<keyword evidence="5 9" id="KW-1133">Transmembrane helix</keyword>
<comment type="similarity">
    <text evidence="2 8">Belongs to the G-protein coupled receptor 1 family.</text>
</comment>
<sequence>MAYPQIWDNNSTVVAINDTVASWPNHRNNTAENLLEFDEESRIEIIIYSILFVLSASLNIVVGISLIQDRHRRSRIEEMILHLNIADLIVTFVMIPMEISWRITMEWIAGDAMCRIMMFFRAFGLYLSTMVLVCISIDRFTAIVHPLSMNVAQKRVKYMLSCAWICSFLSSVPQVSISVKSNLCDYFV</sequence>
<evidence type="ECO:0000313" key="12">
    <source>
        <dbReference type="Proteomes" id="UP001054837"/>
    </source>
</evidence>
<dbReference type="Pfam" id="PF00001">
    <property type="entry name" value="7tm_1"/>
    <property type="match status" value="1"/>
</dbReference>
<evidence type="ECO:0000256" key="6">
    <source>
        <dbReference type="ARBA" id="ARBA00023136"/>
    </source>
</evidence>
<name>A0AAV4R2M2_9ARAC</name>
<dbReference type="PROSITE" id="PS00237">
    <property type="entry name" value="G_PROTEIN_RECEP_F1_1"/>
    <property type="match status" value="1"/>
</dbReference>
<evidence type="ECO:0000313" key="11">
    <source>
        <dbReference type="EMBL" id="GIY14555.1"/>
    </source>
</evidence>
<feature type="transmembrane region" description="Helical" evidence="9">
    <location>
        <begin position="117"/>
        <end position="137"/>
    </location>
</feature>
<protein>
    <submittedName>
        <fullName evidence="11">Gonadotropin-releasing hormone receptor</fullName>
    </submittedName>
</protein>
<evidence type="ECO:0000256" key="8">
    <source>
        <dbReference type="RuleBase" id="RU000688"/>
    </source>
</evidence>
<feature type="transmembrane region" description="Helical" evidence="9">
    <location>
        <begin position="45"/>
        <end position="67"/>
    </location>
</feature>
<reference evidence="11 12" key="1">
    <citation type="submission" date="2021-06" db="EMBL/GenBank/DDBJ databases">
        <title>Caerostris darwini draft genome.</title>
        <authorList>
            <person name="Kono N."/>
            <person name="Arakawa K."/>
        </authorList>
    </citation>
    <scope>NUCLEOTIDE SEQUENCE [LARGE SCALE GENOMIC DNA]</scope>
</reference>
<dbReference type="InterPro" id="IPR000276">
    <property type="entry name" value="GPCR_Rhodpsn"/>
</dbReference>
<evidence type="ECO:0000256" key="2">
    <source>
        <dbReference type="ARBA" id="ARBA00010663"/>
    </source>
</evidence>
<evidence type="ECO:0000256" key="4">
    <source>
        <dbReference type="ARBA" id="ARBA00022692"/>
    </source>
</evidence>
<organism evidence="11 12">
    <name type="scientific">Caerostris darwini</name>
    <dbReference type="NCBI Taxonomy" id="1538125"/>
    <lineage>
        <taxon>Eukaryota</taxon>
        <taxon>Metazoa</taxon>
        <taxon>Ecdysozoa</taxon>
        <taxon>Arthropoda</taxon>
        <taxon>Chelicerata</taxon>
        <taxon>Arachnida</taxon>
        <taxon>Araneae</taxon>
        <taxon>Araneomorphae</taxon>
        <taxon>Entelegynae</taxon>
        <taxon>Araneoidea</taxon>
        <taxon>Araneidae</taxon>
        <taxon>Caerostris</taxon>
    </lineage>
</organism>
<keyword evidence="3" id="KW-1003">Cell membrane</keyword>
<keyword evidence="4 8" id="KW-0812">Transmembrane</keyword>
<keyword evidence="7 8" id="KW-0675">Receptor</keyword>
<evidence type="ECO:0000256" key="9">
    <source>
        <dbReference type="SAM" id="Phobius"/>
    </source>
</evidence>
<dbReference type="Gene3D" id="1.20.1070.10">
    <property type="entry name" value="Rhodopsin 7-helix transmembrane proteins"/>
    <property type="match status" value="1"/>
</dbReference>
<accession>A0AAV4R2M2</accession>